<sequence>MDQIQLLWNYQQADMTADRFEREMRKSPNRQKLLKNREFLLSQQEAMRRIEGEVEAMAERMEGLRAQVMSLEEELKDLQDTLEEEEPETIEIARKSLSSAQKIVNAISRCEQELTKIRKDAETRDRQQHEVRVRAAKVRAEFDALKKVYDLEYKEQSEKLAQLRAQAAKAGEAISPDILEKYKQIKQHSVPPIARLIDGNRCGGCNMNLPQVILRNIRMGARIVECENCGRIVLVE</sequence>
<feature type="coiled-coil region" evidence="1">
    <location>
        <begin position="47"/>
        <end position="88"/>
    </location>
</feature>
<accession>A0A9D1CJE7</accession>
<dbReference type="EMBL" id="DVFI01000151">
    <property type="protein sequence ID" value="HIQ64101.1"/>
    <property type="molecule type" value="Genomic_DNA"/>
</dbReference>
<dbReference type="InterPro" id="IPR003743">
    <property type="entry name" value="Zf-RING_7"/>
</dbReference>
<feature type="domain" description="C4-type zinc ribbon" evidence="2">
    <location>
        <begin position="201"/>
        <end position="233"/>
    </location>
</feature>
<dbReference type="Gene3D" id="1.10.287.1490">
    <property type="match status" value="1"/>
</dbReference>
<gene>
    <name evidence="3" type="ORF">IAA66_11070</name>
</gene>
<evidence type="ECO:0000256" key="1">
    <source>
        <dbReference type="SAM" id="Coils"/>
    </source>
</evidence>
<evidence type="ECO:0000313" key="3">
    <source>
        <dbReference type="EMBL" id="HIQ64101.1"/>
    </source>
</evidence>
<dbReference type="AlphaFoldDB" id="A0A9D1CJE7"/>
<feature type="coiled-coil region" evidence="1">
    <location>
        <begin position="146"/>
        <end position="173"/>
    </location>
</feature>
<proteinExistence type="predicted"/>
<dbReference type="Pfam" id="PF02591">
    <property type="entry name" value="Zn_ribbon_9"/>
    <property type="match status" value="1"/>
</dbReference>
<evidence type="ECO:0000259" key="2">
    <source>
        <dbReference type="Pfam" id="PF02591"/>
    </source>
</evidence>
<dbReference type="Proteomes" id="UP000886819">
    <property type="component" value="Unassembled WGS sequence"/>
</dbReference>
<comment type="caution">
    <text evidence="3">The sequence shown here is derived from an EMBL/GenBank/DDBJ whole genome shotgun (WGS) entry which is preliminary data.</text>
</comment>
<keyword evidence="1" id="KW-0175">Coiled coil</keyword>
<evidence type="ECO:0000313" key="4">
    <source>
        <dbReference type="Proteomes" id="UP000886819"/>
    </source>
</evidence>
<reference evidence="3" key="2">
    <citation type="journal article" date="2021" name="PeerJ">
        <title>Extensive microbial diversity within the chicken gut microbiome revealed by metagenomics and culture.</title>
        <authorList>
            <person name="Gilroy R."/>
            <person name="Ravi A."/>
            <person name="Getino M."/>
            <person name="Pursley I."/>
            <person name="Horton D.L."/>
            <person name="Alikhan N.F."/>
            <person name="Baker D."/>
            <person name="Gharbi K."/>
            <person name="Hall N."/>
            <person name="Watson M."/>
            <person name="Adriaenssens E.M."/>
            <person name="Foster-Nyarko E."/>
            <person name="Jarju S."/>
            <person name="Secka A."/>
            <person name="Antonio M."/>
            <person name="Oren A."/>
            <person name="Chaudhuri R.R."/>
            <person name="La Ragione R."/>
            <person name="Hildebrand F."/>
            <person name="Pallen M.J."/>
        </authorList>
    </citation>
    <scope>NUCLEOTIDE SEQUENCE</scope>
    <source>
        <strain evidence="3">ChiHile30-977</strain>
    </source>
</reference>
<protein>
    <recommendedName>
        <fullName evidence="2">C4-type zinc ribbon domain-containing protein</fullName>
    </recommendedName>
</protein>
<reference evidence="3" key="1">
    <citation type="submission" date="2020-10" db="EMBL/GenBank/DDBJ databases">
        <authorList>
            <person name="Gilroy R."/>
        </authorList>
    </citation>
    <scope>NUCLEOTIDE SEQUENCE</scope>
    <source>
        <strain evidence="3">ChiHile30-977</strain>
    </source>
</reference>
<organism evidence="3 4">
    <name type="scientific">Candidatus Avichristensenella intestinipullorum</name>
    <dbReference type="NCBI Taxonomy" id="2840693"/>
    <lineage>
        <taxon>Bacteria</taxon>
        <taxon>Bacillati</taxon>
        <taxon>Bacillota</taxon>
        <taxon>Clostridia</taxon>
        <taxon>Candidatus Avichristensenella</taxon>
    </lineage>
</organism>
<name>A0A9D1CJE7_9FIRM</name>